<keyword evidence="1" id="KW-0732">Signal</keyword>
<comment type="caution">
    <text evidence="2">The sequence shown here is derived from an EMBL/GenBank/DDBJ whole genome shotgun (WGS) entry which is preliminary data.</text>
</comment>
<proteinExistence type="predicted"/>
<dbReference type="Proteomes" id="UP001362999">
    <property type="component" value="Unassembled WGS sequence"/>
</dbReference>
<gene>
    <name evidence="2" type="ORF">R3P38DRAFT_3616220</name>
</gene>
<dbReference type="EMBL" id="JAWWNJ010000088">
    <property type="protein sequence ID" value="KAK7000591.1"/>
    <property type="molecule type" value="Genomic_DNA"/>
</dbReference>
<feature type="signal peptide" evidence="1">
    <location>
        <begin position="1"/>
        <end position="24"/>
    </location>
</feature>
<reference evidence="2 3" key="1">
    <citation type="journal article" date="2024" name="J Genomics">
        <title>Draft genome sequencing and assembly of Favolaschia claudopus CIRM-BRFM 2984 isolated from oak limbs.</title>
        <authorList>
            <person name="Navarro D."/>
            <person name="Drula E."/>
            <person name="Chaduli D."/>
            <person name="Cazenave R."/>
            <person name="Ahrendt S."/>
            <person name="Wang J."/>
            <person name="Lipzen A."/>
            <person name="Daum C."/>
            <person name="Barry K."/>
            <person name="Grigoriev I.V."/>
            <person name="Favel A."/>
            <person name="Rosso M.N."/>
            <person name="Martin F."/>
        </authorList>
    </citation>
    <scope>NUCLEOTIDE SEQUENCE [LARGE SCALE GENOMIC DNA]</scope>
    <source>
        <strain evidence="2 3">CIRM-BRFM 2984</strain>
    </source>
</reference>
<protein>
    <submittedName>
        <fullName evidence="2">Uncharacterized protein</fullName>
    </submittedName>
</protein>
<feature type="chain" id="PRO_5043721019" evidence="1">
    <location>
        <begin position="25"/>
        <end position="295"/>
    </location>
</feature>
<evidence type="ECO:0000313" key="2">
    <source>
        <dbReference type="EMBL" id="KAK7000591.1"/>
    </source>
</evidence>
<accession>A0AAW0A3M5</accession>
<name>A0AAW0A3M5_9AGAR</name>
<dbReference type="AlphaFoldDB" id="A0AAW0A3M5"/>
<evidence type="ECO:0000313" key="3">
    <source>
        <dbReference type="Proteomes" id="UP001362999"/>
    </source>
</evidence>
<sequence>MPSFSLLTSTTLSLFFLTAISTQAKQIICDQGGANVEGSDCIGASFQLLTRHANCGDEVLIPANGDSAQYGGCCASFQYNSPNGQPLPLNFSGVAADFVDGIRQCTRGQTKYDGNGVTLVYNGDSCGAGSRRSGSEAMEPAIRGRLAAPRALGKRSSPWCRAVESANVVAEIGGTVVEFFSSDPHPGSTVPSTQDLEAAARTVADKILGGLQQDDAHGGAVGSLMVNALPLSGNWQHLLNVLEVARMDDEHVGGFLRAALDHFAHLSASVATEWAFYMVRRKSDGQDLAEISITN</sequence>
<keyword evidence="3" id="KW-1185">Reference proteome</keyword>
<organism evidence="2 3">
    <name type="scientific">Favolaschia claudopus</name>
    <dbReference type="NCBI Taxonomy" id="2862362"/>
    <lineage>
        <taxon>Eukaryota</taxon>
        <taxon>Fungi</taxon>
        <taxon>Dikarya</taxon>
        <taxon>Basidiomycota</taxon>
        <taxon>Agaricomycotina</taxon>
        <taxon>Agaricomycetes</taxon>
        <taxon>Agaricomycetidae</taxon>
        <taxon>Agaricales</taxon>
        <taxon>Marasmiineae</taxon>
        <taxon>Mycenaceae</taxon>
        <taxon>Favolaschia</taxon>
    </lineage>
</organism>
<evidence type="ECO:0000256" key="1">
    <source>
        <dbReference type="SAM" id="SignalP"/>
    </source>
</evidence>